<organism evidence="2 3">
    <name type="scientific">Cryptococcus floricola</name>
    <dbReference type="NCBI Taxonomy" id="2591691"/>
    <lineage>
        <taxon>Eukaryota</taxon>
        <taxon>Fungi</taxon>
        <taxon>Dikarya</taxon>
        <taxon>Basidiomycota</taxon>
        <taxon>Agaricomycotina</taxon>
        <taxon>Tremellomycetes</taxon>
        <taxon>Tremellales</taxon>
        <taxon>Cryptococcaceae</taxon>
        <taxon>Cryptococcus</taxon>
    </lineage>
</organism>
<sequence>MSSADQQTSPAPSSLDDAHQTVLDESSLIATVAEDIVNDFNRTLENNIKRNKGFKGHEHVFDSARESILTAVEDEVTKSLKSQVASRQEEGRTGGSMYDVSAIATQIGVDDDMRIHLLDFSVYGKGWSGKQTCTTLEIDTGLAPEGDSQKKEEEVEEQVV</sequence>
<proteinExistence type="predicted"/>
<protein>
    <submittedName>
        <fullName evidence="2">Uncharacterized protein</fullName>
    </submittedName>
</protein>
<feature type="region of interest" description="Disordered" evidence="1">
    <location>
        <begin position="139"/>
        <end position="160"/>
    </location>
</feature>
<comment type="caution">
    <text evidence="2">The sequence shown here is derived from an EMBL/GenBank/DDBJ whole genome shotgun (WGS) entry which is preliminary data.</text>
</comment>
<dbReference type="EMBL" id="NIDF01000019">
    <property type="protein sequence ID" value="TYJ56875.1"/>
    <property type="molecule type" value="Genomic_DNA"/>
</dbReference>
<evidence type="ECO:0000256" key="1">
    <source>
        <dbReference type="SAM" id="MobiDB-lite"/>
    </source>
</evidence>
<evidence type="ECO:0000313" key="2">
    <source>
        <dbReference type="EMBL" id="TYJ56875.1"/>
    </source>
</evidence>
<name>A0A5D3AZV5_9TREE</name>
<dbReference type="AlphaFoldDB" id="A0A5D3AZV5"/>
<gene>
    <name evidence="2" type="ORF">B9479_002486</name>
</gene>
<dbReference type="Proteomes" id="UP000322245">
    <property type="component" value="Unassembled WGS sequence"/>
</dbReference>
<reference evidence="2 3" key="1">
    <citation type="submission" date="2017-05" db="EMBL/GenBank/DDBJ databases">
        <title>The Genome Sequence of Tsuchiyaea wingfieldii DSM 27421.</title>
        <authorList>
            <person name="Cuomo C."/>
            <person name="Passer A."/>
            <person name="Billmyre B."/>
            <person name="Heitman J."/>
        </authorList>
    </citation>
    <scope>NUCLEOTIDE SEQUENCE [LARGE SCALE GENOMIC DNA]</scope>
    <source>
        <strain evidence="2 3">DSM 27421</strain>
    </source>
</reference>
<keyword evidence="3" id="KW-1185">Reference proteome</keyword>
<evidence type="ECO:0000313" key="3">
    <source>
        <dbReference type="Proteomes" id="UP000322245"/>
    </source>
</evidence>
<accession>A0A5D3AZV5</accession>